<protein>
    <submittedName>
        <fullName evidence="1">DUF488 domain-containing protein</fullName>
    </submittedName>
</protein>
<dbReference type="EMBL" id="QFFN01000001">
    <property type="protein sequence ID" value="PWG60734.1"/>
    <property type="molecule type" value="Genomic_DNA"/>
</dbReference>
<name>A0A2U2MV71_9BIFI</name>
<comment type="caution">
    <text evidence="1">The sequence shown here is derived from an EMBL/GenBank/DDBJ whole genome shotgun (WGS) entry which is preliminary data.</text>
</comment>
<proteinExistence type="predicted"/>
<dbReference type="AlphaFoldDB" id="A0A2U2MV71"/>
<evidence type="ECO:0000313" key="2">
    <source>
        <dbReference type="Proteomes" id="UP000245753"/>
    </source>
</evidence>
<accession>A0A2U2MV71</accession>
<keyword evidence="2" id="KW-1185">Reference proteome</keyword>
<dbReference type="InterPro" id="IPR052552">
    <property type="entry name" value="YeaO-like"/>
</dbReference>
<sequence>MDNISIKRIYDEPSPQDGYRILVDRLWPRGVSKERAALDLWMKSIAPSPELRRWFGHDPERFDEFAEQYRRELDVNAEAVDELERVCSQHDAATLLYAAKDPIVNHAAVLRDYLENDLPRQANDGRE</sequence>
<reference evidence="1 2" key="1">
    <citation type="journal article" date="2018" name="Int. J. Syst. Evol. Microbiol.">
        <title>Bifidobacterium catulorum sp. nov., a novel taxon from the faeces of the baby common marmoset (Callithrix jacchus).</title>
        <authorList>
            <person name="Modesto M."/>
            <person name="Michelini S."/>
            <person name="Oki K."/>
            <person name="Biavati B."/>
            <person name="Watanabe K."/>
            <person name="Mattarelli P."/>
        </authorList>
    </citation>
    <scope>NUCLEOTIDE SEQUENCE [LARGE SCALE GENOMIC DNA]</scope>
    <source>
        <strain evidence="1 2">MRM 8.19</strain>
    </source>
</reference>
<evidence type="ECO:0000313" key="1">
    <source>
        <dbReference type="EMBL" id="PWG60734.1"/>
    </source>
</evidence>
<dbReference type="Pfam" id="PF22752">
    <property type="entry name" value="DUF488-N3i"/>
    <property type="match status" value="1"/>
</dbReference>
<dbReference type="OrthoDB" id="9790745at2"/>
<organism evidence="1 2">
    <name type="scientific">Bifidobacterium catulorum</name>
    <dbReference type="NCBI Taxonomy" id="1630173"/>
    <lineage>
        <taxon>Bacteria</taxon>
        <taxon>Bacillati</taxon>
        <taxon>Actinomycetota</taxon>
        <taxon>Actinomycetes</taxon>
        <taxon>Bifidobacteriales</taxon>
        <taxon>Bifidobacteriaceae</taxon>
        <taxon>Bifidobacterium</taxon>
    </lineage>
</organism>
<dbReference type="RefSeq" id="WP_109136329.1">
    <property type="nucleotide sequence ID" value="NZ_QFFN01000001.1"/>
</dbReference>
<dbReference type="PANTHER" id="PTHR36849:SF1">
    <property type="entry name" value="CYTOPLASMIC PROTEIN"/>
    <property type="match status" value="1"/>
</dbReference>
<gene>
    <name evidence="1" type="ORF">DF200_00385</name>
</gene>
<dbReference type="Proteomes" id="UP000245753">
    <property type="component" value="Unassembled WGS sequence"/>
</dbReference>
<dbReference type="PANTHER" id="PTHR36849">
    <property type="entry name" value="CYTOPLASMIC PROTEIN-RELATED"/>
    <property type="match status" value="1"/>
</dbReference>